<name>A0A494XG71_9BURK</name>
<evidence type="ECO:0000313" key="3">
    <source>
        <dbReference type="Proteomes" id="UP000270342"/>
    </source>
</evidence>
<evidence type="ECO:0000313" key="2">
    <source>
        <dbReference type="EMBL" id="RKP47074.1"/>
    </source>
</evidence>
<reference evidence="2 3" key="1">
    <citation type="submission" date="2018-10" db="EMBL/GenBank/DDBJ databases">
        <title>Robbsia sp. DHC34, isolated from soil.</title>
        <authorList>
            <person name="Gao Z.-H."/>
            <person name="Qiu L.-H."/>
        </authorList>
    </citation>
    <scope>NUCLEOTIDE SEQUENCE [LARGE SCALE GENOMIC DNA]</scope>
    <source>
        <strain evidence="2 3">DHC34</strain>
    </source>
</reference>
<accession>A0A494XG71</accession>
<organism evidence="2 3">
    <name type="scientific">Pararobbsia silviterrae</name>
    <dbReference type="NCBI Taxonomy" id="1792498"/>
    <lineage>
        <taxon>Bacteria</taxon>
        <taxon>Pseudomonadati</taxon>
        <taxon>Pseudomonadota</taxon>
        <taxon>Betaproteobacteria</taxon>
        <taxon>Burkholderiales</taxon>
        <taxon>Burkholderiaceae</taxon>
        <taxon>Pararobbsia</taxon>
    </lineage>
</organism>
<evidence type="ECO:0000256" key="1">
    <source>
        <dbReference type="SAM" id="MobiDB-lite"/>
    </source>
</evidence>
<dbReference type="EMBL" id="RBZU01000013">
    <property type="protein sequence ID" value="RKP47074.1"/>
    <property type="molecule type" value="Genomic_DNA"/>
</dbReference>
<sequence>MAIFNFRANAKHENFQDGFGWRAPRSSTRADPQYDPSRIILAQSLTDACMTVFRTSTTSKSADYSPTTTGNVGSARHSLNEPS</sequence>
<proteinExistence type="predicted"/>
<feature type="compositionally biased region" description="Polar residues" evidence="1">
    <location>
        <begin position="58"/>
        <end position="72"/>
    </location>
</feature>
<dbReference type="AlphaFoldDB" id="A0A494XG71"/>
<protein>
    <submittedName>
        <fullName evidence="2">Uncharacterized protein</fullName>
    </submittedName>
</protein>
<dbReference type="Proteomes" id="UP000270342">
    <property type="component" value="Unassembled WGS sequence"/>
</dbReference>
<keyword evidence="3" id="KW-1185">Reference proteome</keyword>
<feature type="region of interest" description="Disordered" evidence="1">
    <location>
        <begin position="58"/>
        <end position="83"/>
    </location>
</feature>
<gene>
    <name evidence="2" type="ORF">D7S86_23255</name>
</gene>
<comment type="caution">
    <text evidence="2">The sequence shown here is derived from an EMBL/GenBank/DDBJ whole genome shotgun (WGS) entry which is preliminary data.</text>
</comment>